<dbReference type="Gene3D" id="1.25.40.10">
    <property type="entry name" value="Tetratricopeptide repeat domain"/>
    <property type="match status" value="2"/>
</dbReference>
<dbReference type="GO" id="GO:0008380">
    <property type="term" value="P:RNA splicing"/>
    <property type="evidence" value="ECO:0007669"/>
    <property type="project" value="UniProtKB-KW"/>
</dbReference>
<sequence length="854" mass="97736">MEQVEKSPISKREDTEMGESDVDENPKSIGKSSSDSESSDSEDEAEQNGQLLTLESELSTNPSNYDAHVQYIKLLRRRGEIEKLREARENMNALFPLSPSMWVEWAKDEASLSNDSDSEAVEKLYERGISEYLSIPLWSEYLNYVQEHDPQVRECSADGISKARNLFERAVTAAALHIAQGSQIWDAYTQFEQAILLTIDQSDIQVKEKQVQRIRSIFHRCLSIPFANLKSTLLAYKAWEVEQGNALCAESDDVDGIEPHVASAYQKAEKMYNARAHLEEQITREDISESERFQNYMSYLEFEKSFGDPARVQILYERAITDFPVSSDLWLDYTRYLDKTLKAGNAVKDVYSRAARNCPWVGELWVRYLLCLESGHASEKEISAVFEKSLQCTFSTLEEYHDLFLTRVDGLRRRMSLAKGDDVLNYSLIRECFQQAADYLSPHMKNNDGLLRLYAYWARLELKLGNDLIAARGVWESLLKTCGSMLEAWKGYIAMEIELGHINEVRAIYKRCYSKRFSGTGSEDICQAWLRFEREFGTLEDLNYAVEKVTPRLEELQLFRLQQESKSFSEATYQREQNLKKTVREKRKSGLSTIDEQSPAKRQKNTSQSPKNLHEEKDTQRQNLAEANVRKEQKGKVEKQVNELLMKDTNPSKTRLYTDQCTAFLSNLSFKAKDEDLHRFFSDVGGVTSIRILYNKFTGQSRGLAYVDFEDDEHLAAAVAKNKQMLLGKSLSIARSNPKQGRKGSIALTAPDGHDFNDLECTNRLSIMLSKLVEEDASNRSGIDESSESKESVEISKGSAHKRVENIQLKGKNTFAVPRNVRPLGWTTNKPRTTEEGDDKPKSNDEFRKMFMKT</sequence>
<evidence type="ECO:0000259" key="9">
    <source>
        <dbReference type="PROSITE" id="PS50102"/>
    </source>
</evidence>
<evidence type="ECO:0000256" key="1">
    <source>
        <dbReference type="ARBA" id="ARBA00004123"/>
    </source>
</evidence>
<feature type="compositionally biased region" description="Acidic residues" evidence="8">
    <location>
        <begin position="37"/>
        <end position="46"/>
    </location>
</feature>
<feature type="domain" description="RRM" evidence="9">
    <location>
        <begin position="661"/>
        <end position="738"/>
    </location>
</feature>
<comment type="subcellular location">
    <subcellularLocation>
        <location evidence="1">Nucleus</location>
    </subcellularLocation>
</comment>
<evidence type="ECO:0000313" key="11">
    <source>
        <dbReference type="RefSeq" id="XP_022723450.1"/>
    </source>
</evidence>
<dbReference type="SUPFAM" id="SSF54928">
    <property type="entry name" value="RNA-binding domain, RBD"/>
    <property type="match status" value="1"/>
</dbReference>
<dbReference type="GO" id="GO:0006397">
    <property type="term" value="P:mRNA processing"/>
    <property type="evidence" value="ECO:0007669"/>
    <property type="project" value="UniProtKB-KW"/>
</dbReference>
<dbReference type="InterPro" id="IPR011990">
    <property type="entry name" value="TPR-like_helical_dom_sf"/>
</dbReference>
<evidence type="ECO:0000256" key="6">
    <source>
        <dbReference type="ARBA" id="ARBA00023242"/>
    </source>
</evidence>
<dbReference type="Proteomes" id="UP000515121">
    <property type="component" value="Unplaced"/>
</dbReference>
<protein>
    <submittedName>
        <fullName evidence="11">Squamous cell carcinoma antigen recognized by T-cells 3 isoform X1</fullName>
    </submittedName>
</protein>
<organism evidence="10 11">
    <name type="scientific">Durio zibethinus</name>
    <name type="common">Durian</name>
    <dbReference type="NCBI Taxonomy" id="66656"/>
    <lineage>
        <taxon>Eukaryota</taxon>
        <taxon>Viridiplantae</taxon>
        <taxon>Streptophyta</taxon>
        <taxon>Embryophyta</taxon>
        <taxon>Tracheophyta</taxon>
        <taxon>Spermatophyta</taxon>
        <taxon>Magnoliopsida</taxon>
        <taxon>eudicotyledons</taxon>
        <taxon>Gunneridae</taxon>
        <taxon>Pentapetalae</taxon>
        <taxon>rosids</taxon>
        <taxon>malvids</taxon>
        <taxon>Malvales</taxon>
        <taxon>Malvaceae</taxon>
        <taxon>Helicteroideae</taxon>
        <taxon>Durio</taxon>
    </lineage>
</organism>
<feature type="region of interest" description="Disordered" evidence="8">
    <location>
        <begin position="579"/>
        <end position="622"/>
    </location>
</feature>
<evidence type="ECO:0000256" key="3">
    <source>
        <dbReference type="ARBA" id="ARBA00022737"/>
    </source>
</evidence>
<keyword evidence="3" id="KW-0677">Repeat</keyword>
<reference evidence="11" key="1">
    <citation type="submission" date="2025-08" db="UniProtKB">
        <authorList>
            <consortium name="RefSeq"/>
        </authorList>
    </citation>
    <scope>IDENTIFICATION</scope>
    <source>
        <tissue evidence="11">Fruit stalk</tissue>
    </source>
</reference>
<dbReference type="InterPro" id="IPR000504">
    <property type="entry name" value="RRM_dom"/>
</dbReference>
<dbReference type="InterPro" id="IPR008669">
    <property type="entry name" value="LSM_interact"/>
</dbReference>
<evidence type="ECO:0000256" key="4">
    <source>
        <dbReference type="ARBA" id="ARBA00022884"/>
    </source>
</evidence>
<dbReference type="SUPFAM" id="SSF48452">
    <property type="entry name" value="TPR-like"/>
    <property type="match status" value="1"/>
</dbReference>
<proteinExistence type="predicted"/>
<feature type="region of interest" description="Disordered" evidence="8">
    <location>
        <begin position="1"/>
        <end position="48"/>
    </location>
</feature>
<evidence type="ECO:0000256" key="2">
    <source>
        <dbReference type="ARBA" id="ARBA00022664"/>
    </source>
</evidence>
<dbReference type="PROSITE" id="PS50102">
    <property type="entry name" value="RRM"/>
    <property type="match status" value="1"/>
</dbReference>
<dbReference type="InterPro" id="IPR012677">
    <property type="entry name" value="Nucleotide-bd_a/b_plait_sf"/>
</dbReference>
<dbReference type="GO" id="GO:0003723">
    <property type="term" value="F:RNA binding"/>
    <property type="evidence" value="ECO:0007669"/>
    <property type="project" value="UniProtKB-UniRule"/>
</dbReference>
<dbReference type="GO" id="GO:0005634">
    <property type="term" value="C:nucleus"/>
    <property type="evidence" value="ECO:0007669"/>
    <property type="project" value="UniProtKB-SubCell"/>
</dbReference>
<dbReference type="GeneID" id="111280377"/>
<accession>A0A6P5X4V8</accession>
<dbReference type="Pfam" id="PF00076">
    <property type="entry name" value="RRM_1"/>
    <property type="match status" value="1"/>
</dbReference>
<keyword evidence="10" id="KW-1185">Reference proteome</keyword>
<dbReference type="InterPro" id="IPR035979">
    <property type="entry name" value="RBD_domain_sf"/>
</dbReference>
<evidence type="ECO:0000256" key="5">
    <source>
        <dbReference type="ARBA" id="ARBA00023187"/>
    </source>
</evidence>
<dbReference type="SMART" id="SM00360">
    <property type="entry name" value="RRM"/>
    <property type="match status" value="1"/>
</dbReference>
<keyword evidence="6" id="KW-0539">Nucleus</keyword>
<gene>
    <name evidence="11" type="primary">LOC111280377</name>
</gene>
<dbReference type="RefSeq" id="XP_022723450.1">
    <property type="nucleotide sequence ID" value="XM_022867715.1"/>
</dbReference>
<dbReference type="Gene3D" id="3.30.70.330">
    <property type="match status" value="1"/>
</dbReference>
<dbReference type="OrthoDB" id="360390at2759"/>
<name>A0A6P5X4V8_DURZI</name>
<evidence type="ECO:0000256" key="7">
    <source>
        <dbReference type="PROSITE-ProRule" id="PRU00176"/>
    </source>
</evidence>
<evidence type="ECO:0000256" key="8">
    <source>
        <dbReference type="SAM" id="MobiDB-lite"/>
    </source>
</evidence>
<dbReference type="InterPro" id="IPR008847">
    <property type="entry name" value="Suf"/>
</dbReference>
<dbReference type="KEGG" id="dzi:111280377"/>
<dbReference type="SMART" id="SM00386">
    <property type="entry name" value="HAT"/>
    <property type="match status" value="8"/>
</dbReference>
<dbReference type="PANTHER" id="PTHR17204">
    <property type="entry name" value="PRE-MRNA PROCESSING PROTEIN PRP39-RELATED"/>
    <property type="match status" value="1"/>
</dbReference>
<keyword evidence="5" id="KW-0508">mRNA splicing</keyword>
<dbReference type="Pfam" id="PF05843">
    <property type="entry name" value="Suf"/>
    <property type="match status" value="1"/>
</dbReference>
<feature type="region of interest" description="Disordered" evidence="8">
    <location>
        <begin position="778"/>
        <end position="854"/>
    </location>
</feature>
<evidence type="ECO:0000313" key="10">
    <source>
        <dbReference type="Proteomes" id="UP000515121"/>
    </source>
</evidence>
<keyword evidence="4 7" id="KW-0694">RNA-binding</keyword>
<keyword evidence="2" id="KW-0507">mRNA processing</keyword>
<dbReference type="Pfam" id="PF05391">
    <property type="entry name" value="Lsm_interact"/>
    <property type="match status" value="1"/>
</dbReference>
<feature type="compositionally biased region" description="Basic and acidic residues" evidence="8">
    <location>
        <begin position="832"/>
        <end position="854"/>
    </location>
</feature>
<feature type="compositionally biased region" description="Basic and acidic residues" evidence="8">
    <location>
        <begin position="1"/>
        <end position="15"/>
    </location>
</feature>
<dbReference type="PANTHER" id="PTHR17204:SF25">
    <property type="entry name" value="RRM DOMAIN-CONTAINING PROTEIN"/>
    <property type="match status" value="1"/>
</dbReference>
<dbReference type="AlphaFoldDB" id="A0A6P5X4V8"/>
<dbReference type="InterPro" id="IPR003107">
    <property type="entry name" value="HAT"/>
</dbReference>